<dbReference type="NCBIfam" id="NF008439">
    <property type="entry name" value="PRK11282.1"/>
    <property type="match status" value="1"/>
</dbReference>
<sequence length="380" mass="39795">MVDQALQTIVEAVREASQAQRPLRILGGGTKDFLGGEPQGEPLDVKPLRGISAYEPSELVVTVRAGTPLAELEAALAEKGQCLPFEPPRLGAVLGLPPLGVVAAASANGAFPGTVGGMVASGLAGPARSAVGGVRDYLLGATLVNGRAQVLSFGGQVMKNVAGYDVSRALAGSMGQLGVIAEVSLKVLPVAPARQTLRFDLDQATALRRVNEWAGQPLPLSASAWWDGALIVRLQGARAAVASATQRLGGELIPEHLADGFWNGLRDQRDEYFDQARQAVASGARLWRLSVAPAAPRLELGGPLLIEWGGGQRWLVTDAAAQRVRDVAAEANGHAMVWLGDKSCGACAPVPAAERRLQMALKAAFDPHRLFNPGRLDNLC</sequence>
<proteinExistence type="predicted"/>
<dbReference type="Pfam" id="PF01565">
    <property type="entry name" value="FAD_binding_4"/>
    <property type="match status" value="1"/>
</dbReference>
<organism evidence="4 5">
    <name type="scientific">Ideonella lacteola</name>
    <dbReference type="NCBI Taxonomy" id="2984193"/>
    <lineage>
        <taxon>Bacteria</taxon>
        <taxon>Pseudomonadati</taxon>
        <taxon>Pseudomonadota</taxon>
        <taxon>Betaproteobacteria</taxon>
        <taxon>Burkholderiales</taxon>
        <taxon>Sphaerotilaceae</taxon>
        <taxon>Ideonella</taxon>
    </lineage>
</organism>
<dbReference type="RefSeq" id="WP_341428804.1">
    <property type="nucleotide sequence ID" value="NZ_JBBUTG010000028.1"/>
</dbReference>
<dbReference type="PANTHER" id="PTHR11748:SF103">
    <property type="entry name" value="GLYCOLATE OXIDASE SUBUNIT GLCE"/>
    <property type="match status" value="1"/>
</dbReference>
<keyword evidence="4" id="KW-0560">Oxidoreductase</keyword>
<dbReference type="GO" id="GO:0019154">
    <property type="term" value="F:glycolate dehydrogenase activity"/>
    <property type="evidence" value="ECO:0007669"/>
    <property type="project" value="UniProtKB-EC"/>
</dbReference>
<evidence type="ECO:0000259" key="3">
    <source>
        <dbReference type="PROSITE" id="PS51387"/>
    </source>
</evidence>
<evidence type="ECO:0000313" key="5">
    <source>
        <dbReference type="Proteomes" id="UP001371218"/>
    </source>
</evidence>
<accession>A0ABU9BWL8</accession>
<protein>
    <submittedName>
        <fullName evidence="4">Glycolate oxidase subunit GlcE</fullName>
        <ecNumber evidence="4">1.1.99.14</ecNumber>
    </submittedName>
</protein>
<dbReference type="Gene3D" id="3.30.465.10">
    <property type="match status" value="1"/>
</dbReference>
<evidence type="ECO:0000313" key="4">
    <source>
        <dbReference type="EMBL" id="MEK8034375.1"/>
    </source>
</evidence>
<gene>
    <name evidence="4" type="primary">glcE</name>
    <name evidence="4" type="ORF">AACH06_26405</name>
</gene>
<dbReference type="Proteomes" id="UP001371218">
    <property type="component" value="Unassembled WGS sequence"/>
</dbReference>
<dbReference type="InterPro" id="IPR016169">
    <property type="entry name" value="FAD-bd_PCMH_sub2"/>
</dbReference>
<dbReference type="PROSITE" id="PS51387">
    <property type="entry name" value="FAD_PCMH"/>
    <property type="match status" value="1"/>
</dbReference>
<keyword evidence="1" id="KW-0285">Flavoprotein</keyword>
<reference evidence="4 5" key="1">
    <citation type="submission" date="2024-04" db="EMBL/GenBank/DDBJ databases">
        <title>Novel species of the genus Ideonella isolated from streams.</title>
        <authorList>
            <person name="Lu H."/>
        </authorList>
    </citation>
    <scope>NUCLEOTIDE SEQUENCE [LARGE SCALE GENOMIC DNA]</scope>
    <source>
        <strain evidence="4 5">DXS29W</strain>
    </source>
</reference>
<dbReference type="EMBL" id="JBBUTG010000028">
    <property type="protein sequence ID" value="MEK8034375.1"/>
    <property type="molecule type" value="Genomic_DNA"/>
</dbReference>
<evidence type="ECO:0000256" key="2">
    <source>
        <dbReference type="ARBA" id="ARBA00022827"/>
    </source>
</evidence>
<dbReference type="PANTHER" id="PTHR11748">
    <property type="entry name" value="D-LACTATE DEHYDROGENASE"/>
    <property type="match status" value="1"/>
</dbReference>
<dbReference type="InterPro" id="IPR016164">
    <property type="entry name" value="FAD-linked_Oxase-like_C"/>
</dbReference>
<dbReference type="EC" id="1.1.99.14" evidence="4"/>
<keyword evidence="5" id="KW-1185">Reference proteome</keyword>
<keyword evidence="2" id="KW-0274">FAD</keyword>
<dbReference type="SUPFAM" id="SSF56176">
    <property type="entry name" value="FAD-binding/transporter-associated domain-like"/>
    <property type="match status" value="1"/>
</dbReference>
<name>A0ABU9BWL8_9BURK</name>
<dbReference type="InterPro" id="IPR016166">
    <property type="entry name" value="FAD-bd_PCMH"/>
</dbReference>
<feature type="domain" description="FAD-binding PCMH-type" evidence="3">
    <location>
        <begin position="1"/>
        <end position="190"/>
    </location>
</feature>
<comment type="caution">
    <text evidence="4">The sequence shown here is derived from an EMBL/GenBank/DDBJ whole genome shotgun (WGS) entry which is preliminary data.</text>
</comment>
<dbReference type="SUPFAM" id="SSF55103">
    <property type="entry name" value="FAD-linked oxidases, C-terminal domain"/>
    <property type="match status" value="1"/>
</dbReference>
<evidence type="ECO:0000256" key="1">
    <source>
        <dbReference type="ARBA" id="ARBA00022630"/>
    </source>
</evidence>
<dbReference type="InterPro" id="IPR036318">
    <property type="entry name" value="FAD-bd_PCMH-like_sf"/>
</dbReference>
<dbReference type="InterPro" id="IPR006094">
    <property type="entry name" value="Oxid_FAD_bind_N"/>
</dbReference>